<dbReference type="AlphaFoldDB" id="A0A3D5QEB5"/>
<gene>
    <name evidence="6" type="ORF">DHM44_10380</name>
</gene>
<keyword evidence="1 6" id="KW-0689">Ribosomal protein</keyword>
<dbReference type="Pfam" id="PF00828">
    <property type="entry name" value="Ribosomal_L27A"/>
    <property type="match status" value="1"/>
</dbReference>
<feature type="domain" description="Large ribosomal subunit protein uL15/eL18" evidence="5">
    <location>
        <begin position="2"/>
        <end position="44"/>
    </location>
</feature>
<dbReference type="GO" id="GO:1990904">
    <property type="term" value="C:ribonucleoprotein complex"/>
    <property type="evidence" value="ECO:0007669"/>
    <property type="project" value="UniProtKB-KW"/>
</dbReference>
<feature type="non-terminal residue" evidence="6">
    <location>
        <position position="1"/>
    </location>
</feature>
<evidence type="ECO:0000313" key="7">
    <source>
        <dbReference type="Proteomes" id="UP000262325"/>
    </source>
</evidence>
<evidence type="ECO:0000256" key="1">
    <source>
        <dbReference type="ARBA" id="ARBA00022980"/>
    </source>
</evidence>
<evidence type="ECO:0000256" key="3">
    <source>
        <dbReference type="ARBA" id="ARBA00035497"/>
    </source>
</evidence>
<evidence type="ECO:0000256" key="4">
    <source>
        <dbReference type="RuleBase" id="RU003889"/>
    </source>
</evidence>
<sequence length="46" mass="5008">KRLIKGNKDLIKVLGEGDFSKKLTFDVDKVSGSAEEKIKKAGSELS</sequence>
<reference evidence="6 7" key="1">
    <citation type="journal article" date="2018" name="Nat. Biotechnol.">
        <title>A standardized bacterial taxonomy based on genome phylogeny substantially revises the tree of life.</title>
        <authorList>
            <person name="Parks D.H."/>
            <person name="Chuvochina M."/>
            <person name="Waite D.W."/>
            <person name="Rinke C."/>
            <person name="Skarshewski A."/>
            <person name="Chaumeil P.A."/>
            <person name="Hugenholtz P."/>
        </authorList>
    </citation>
    <scope>NUCLEOTIDE SEQUENCE [LARGE SCALE GENOMIC DNA]</scope>
    <source>
        <strain evidence="6">UBA8672</strain>
    </source>
</reference>
<keyword evidence="2" id="KW-0687">Ribonucleoprotein</keyword>
<dbReference type="EMBL" id="DPPF01000221">
    <property type="protein sequence ID" value="HCW94073.1"/>
    <property type="molecule type" value="Genomic_DNA"/>
</dbReference>
<organism evidence="6 7">
    <name type="scientific">Flexistipes sinusarabici</name>
    <dbReference type="NCBI Taxonomy" id="2352"/>
    <lineage>
        <taxon>Bacteria</taxon>
        <taxon>Pseudomonadati</taxon>
        <taxon>Deferribacterota</taxon>
        <taxon>Deferribacteres</taxon>
        <taxon>Deferribacterales</taxon>
        <taxon>Flexistipitaceae</taxon>
        <taxon>Flexistipes</taxon>
    </lineage>
</organism>
<dbReference type="Proteomes" id="UP000262325">
    <property type="component" value="Unassembled WGS sequence"/>
</dbReference>
<protein>
    <recommendedName>
        <fullName evidence="3 4">50S ribosomal protein L15</fullName>
    </recommendedName>
</protein>
<dbReference type="Gene3D" id="3.100.10.10">
    <property type="match status" value="1"/>
</dbReference>
<dbReference type="InterPro" id="IPR021131">
    <property type="entry name" value="Ribosomal_uL15/eL18"/>
</dbReference>
<name>A0A3D5QEB5_FLESI</name>
<evidence type="ECO:0000259" key="5">
    <source>
        <dbReference type="Pfam" id="PF00828"/>
    </source>
</evidence>
<evidence type="ECO:0000256" key="2">
    <source>
        <dbReference type="ARBA" id="ARBA00023274"/>
    </source>
</evidence>
<proteinExistence type="predicted"/>
<dbReference type="InterPro" id="IPR036227">
    <property type="entry name" value="Ribosomal_uL15/eL18_sf"/>
</dbReference>
<comment type="caution">
    <text evidence="6">The sequence shown here is derived from an EMBL/GenBank/DDBJ whole genome shotgun (WGS) entry which is preliminary data.</text>
</comment>
<accession>A0A3D5QEB5</accession>
<dbReference type="GO" id="GO:0005840">
    <property type="term" value="C:ribosome"/>
    <property type="evidence" value="ECO:0007669"/>
    <property type="project" value="UniProtKB-KW"/>
</dbReference>
<evidence type="ECO:0000313" key="6">
    <source>
        <dbReference type="EMBL" id="HCW94073.1"/>
    </source>
</evidence>
<dbReference type="SUPFAM" id="SSF52080">
    <property type="entry name" value="Ribosomal proteins L15p and L18e"/>
    <property type="match status" value="1"/>
</dbReference>